<organism evidence="16 17">
    <name type="scientific">Stylophora pistillata</name>
    <name type="common">Smooth cauliflower coral</name>
    <dbReference type="NCBI Taxonomy" id="50429"/>
    <lineage>
        <taxon>Eukaryota</taxon>
        <taxon>Metazoa</taxon>
        <taxon>Cnidaria</taxon>
        <taxon>Anthozoa</taxon>
        <taxon>Hexacorallia</taxon>
        <taxon>Scleractinia</taxon>
        <taxon>Astrocoeniina</taxon>
        <taxon>Pocilloporidae</taxon>
        <taxon>Stylophora</taxon>
    </lineage>
</organism>
<dbReference type="Proteomes" id="UP000225706">
    <property type="component" value="Unassembled WGS sequence"/>
</dbReference>
<dbReference type="GO" id="GO:0015012">
    <property type="term" value="P:heparan sulfate proteoglycan biosynthetic process"/>
    <property type="evidence" value="ECO:0007669"/>
    <property type="project" value="InterPro"/>
</dbReference>
<dbReference type="GO" id="GO:0005794">
    <property type="term" value="C:Golgi apparatus"/>
    <property type="evidence" value="ECO:0007669"/>
    <property type="project" value="TreeGrafter"/>
</dbReference>
<keyword evidence="11" id="KW-0413">Isomerase</keyword>
<evidence type="ECO:0000256" key="10">
    <source>
        <dbReference type="ARBA" id="ARBA00023136"/>
    </source>
</evidence>
<evidence type="ECO:0000313" key="16">
    <source>
        <dbReference type="EMBL" id="PFX26124.1"/>
    </source>
</evidence>
<keyword evidence="10 13" id="KW-0472">Membrane</keyword>
<dbReference type="OrthoDB" id="5914444at2759"/>
<evidence type="ECO:0000256" key="5">
    <source>
        <dbReference type="ARBA" id="ARBA00005584"/>
    </source>
</evidence>
<dbReference type="InterPro" id="IPR039721">
    <property type="entry name" value="C5-epimerase"/>
</dbReference>
<dbReference type="Pfam" id="PF06662">
    <property type="entry name" value="C5-epim_C"/>
    <property type="match status" value="1"/>
</dbReference>
<dbReference type="EMBL" id="LSMT01000133">
    <property type="protein sequence ID" value="PFX26124.1"/>
    <property type="molecule type" value="Genomic_DNA"/>
</dbReference>
<dbReference type="STRING" id="50429.A0A2B4S611"/>
<dbReference type="EC" id="5.1.3.17" evidence="6"/>
<proteinExistence type="inferred from homology"/>
<dbReference type="InterPro" id="IPR059154">
    <property type="entry name" value="Glce_b_sandwich"/>
</dbReference>
<dbReference type="InterPro" id="IPR010598">
    <property type="entry name" value="C5-epim_C"/>
</dbReference>
<evidence type="ECO:0000256" key="3">
    <source>
        <dbReference type="ARBA" id="ARBA00004841"/>
    </source>
</evidence>
<evidence type="ECO:0000256" key="4">
    <source>
        <dbReference type="ARBA" id="ARBA00005093"/>
    </source>
</evidence>
<comment type="catalytic activity">
    <reaction evidence="1">
        <text>[heparosan-N-sulfate](n) = [heparan-N-sulfate](n)</text>
        <dbReference type="Rhea" id="RHEA:20197"/>
        <dbReference type="Rhea" id="RHEA-COMP:9556"/>
        <dbReference type="Rhea" id="RHEA-COMP:9557"/>
        <dbReference type="ChEBI" id="CHEBI:58041"/>
        <dbReference type="ChEBI" id="CHEBI:58287"/>
        <dbReference type="EC" id="5.1.3.17"/>
    </reaction>
</comment>
<accession>A0A2B4S611</accession>
<name>A0A2B4S611_STYPI</name>
<keyword evidence="8" id="KW-0735">Signal-anchor</keyword>
<dbReference type="GO" id="GO:0030210">
    <property type="term" value="P:heparin proteoglycan biosynthetic process"/>
    <property type="evidence" value="ECO:0007669"/>
    <property type="project" value="UniProtKB-UniPathway"/>
</dbReference>
<comment type="subcellular location">
    <subcellularLocation>
        <location evidence="12">Endomembrane system</location>
        <topology evidence="12">Single-pass membrane protein</topology>
    </subcellularLocation>
    <subcellularLocation>
        <location evidence="2">Membrane</location>
        <topology evidence="2">Single-pass type II membrane protein</topology>
    </subcellularLocation>
</comment>
<evidence type="ECO:0000256" key="12">
    <source>
        <dbReference type="ARBA" id="ARBA00037847"/>
    </source>
</evidence>
<evidence type="ECO:0000256" key="9">
    <source>
        <dbReference type="ARBA" id="ARBA00022989"/>
    </source>
</evidence>
<dbReference type="PANTHER" id="PTHR13174:SF3">
    <property type="entry name" value="D-GLUCURONYL C5-EPIMERASE"/>
    <property type="match status" value="1"/>
</dbReference>
<dbReference type="Pfam" id="PF21174">
    <property type="entry name" value="Glce_b_sandwich"/>
    <property type="match status" value="1"/>
</dbReference>
<evidence type="ECO:0000256" key="6">
    <source>
        <dbReference type="ARBA" id="ARBA00012087"/>
    </source>
</evidence>
<keyword evidence="9 13" id="KW-1133">Transmembrane helix</keyword>
<comment type="similarity">
    <text evidence="5">Belongs to the D-glucuronyl C5-epimerase family.</text>
</comment>
<evidence type="ECO:0000256" key="2">
    <source>
        <dbReference type="ARBA" id="ARBA00004606"/>
    </source>
</evidence>
<reference evidence="17" key="1">
    <citation type="journal article" date="2017" name="bioRxiv">
        <title>Comparative analysis of the genomes of Stylophora pistillata and Acropora digitifera provides evidence for extensive differences between species of corals.</title>
        <authorList>
            <person name="Voolstra C.R."/>
            <person name="Li Y."/>
            <person name="Liew Y.J."/>
            <person name="Baumgarten S."/>
            <person name="Zoccola D."/>
            <person name="Flot J.-F."/>
            <person name="Tambutte S."/>
            <person name="Allemand D."/>
            <person name="Aranda M."/>
        </authorList>
    </citation>
    <scope>NUCLEOTIDE SEQUENCE [LARGE SCALE GENOMIC DNA]</scope>
</reference>
<dbReference type="AlphaFoldDB" id="A0A2B4S611"/>
<dbReference type="PANTHER" id="PTHR13174">
    <property type="entry name" value="D-GLUCURONYL C5-EPIMERASE"/>
    <property type="match status" value="1"/>
</dbReference>
<evidence type="ECO:0000313" key="17">
    <source>
        <dbReference type="Proteomes" id="UP000225706"/>
    </source>
</evidence>
<dbReference type="GO" id="GO:0047464">
    <property type="term" value="F:heparosan-N-sulfate-glucuronate 5-epimerase activity"/>
    <property type="evidence" value="ECO:0007669"/>
    <property type="project" value="UniProtKB-EC"/>
</dbReference>
<evidence type="ECO:0000259" key="14">
    <source>
        <dbReference type="Pfam" id="PF06662"/>
    </source>
</evidence>
<evidence type="ECO:0000256" key="7">
    <source>
        <dbReference type="ARBA" id="ARBA00022692"/>
    </source>
</evidence>
<comment type="pathway">
    <text evidence="3">Glycan metabolism; heparin biosynthesis.</text>
</comment>
<evidence type="ECO:0000256" key="13">
    <source>
        <dbReference type="SAM" id="Phobius"/>
    </source>
</evidence>
<evidence type="ECO:0000259" key="15">
    <source>
        <dbReference type="Pfam" id="PF21174"/>
    </source>
</evidence>
<evidence type="ECO:0000256" key="11">
    <source>
        <dbReference type="ARBA" id="ARBA00023235"/>
    </source>
</evidence>
<gene>
    <name evidence="16" type="primary">Glce</name>
    <name evidence="16" type="ORF">AWC38_SpisGene9212</name>
</gene>
<sequence>MMRLGPFCVHKLSLKLFLACSFTSVATLYFFWNGCEVHSTLPTNKYEEIRSVPLTAADCSKAIAETSKDEDVSIVRTELSSQKPAESAAVDCPNDQRIDVIVNGEKKLEGRLIGNEAYVPFSFVRGYFDIYGDLQELDGKTVLDWRHSYSDVHHAKTGAVYETKAPFLWFESYHVEGRARVKCISGVEDVPVSLQWSPEGHFYPIQIAQYGLSHYNLLQIEGDSEGREKVFEDAETVSEVNWNWAFPKSAQMANVFDKERNSRVFQFSTTGLTGEGISLSVDSATKDFILTFDLFLRGEVRVSIVLELDNTDSYTVHYTSNNALLSSNDKEVFYGVGHWKGWRRIVRNLDTDLRKGMKFPDKKNSRKGKIALTEVQSILLHGKGSIDNITLMHSAHKHSFMAAANWFLRYQNNLGSWPITVKRKVIEGVTLFPDWYSAMGQGQGMSLLTRAYLYTKDLAYLRAALRATKPFKVKAVDKGVLTTFMNQYRWYEEYPTSPSMLVLNGFIYSLLGLYDLKLTAGPQQGAEAADLFDQGMRSLKAMLPLYDSGSGSFYDLRHVTMRIAPNLARWDYHTLHVSLLYVLANIDPDPILRTTAARWEGYTKGKRAKHN</sequence>
<feature type="domain" description="D-glucuronyl C5-epimerase beta-sandwich" evidence="15">
    <location>
        <begin position="261"/>
        <end position="383"/>
    </location>
</feature>
<comment type="caution">
    <text evidence="16">The sequence shown here is derived from an EMBL/GenBank/DDBJ whole genome shotgun (WGS) entry which is preliminary data.</text>
</comment>
<evidence type="ECO:0000256" key="8">
    <source>
        <dbReference type="ARBA" id="ARBA00022968"/>
    </source>
</evidence>
<feature type="transmembrane region" description="Helical" evidence="13">
    <location>
        <begin position="12"/>
        <end position="32"/>
    </location>
</feature>
<dbReference type="UniPathway" id="UPA00862"/>
<feature type="domain" description="D-glucuronyl C5-epimerase C-terminal" evidence="14">
    <location>
        <begin position="411"/>
        <end position="600"/>
    </location>
</feature>
<keyword evidence="17" id="KW-1185">Reference proteome</keyword>
<keyword evidence="7 13" id="KW-0812">Transmembrane</keyword>
<comment type="pathway">
    <text evidence="4">Glycan metabolism; heparan sulfate biosynthesis.</text>
</comment>
<evidence type="ECO:0000256" key="1">
    <source>
        <dbReference type="ARBA" id="ARBA00000434"/>
    </source>
</evidence>
<protein>
    <recommendedName>
        <fullName evidence="6">heparosan-N-sulfate-glucuronate 5-epimerase</fullName>
        <ecNumber evidence="6">5.1.3.17</ecNumber>
    </recommendedName>
</protein>